<evidence type="ECO:0008006" key="6">
    <source>
        <dbReference type="Google" id="ProtNLM"/>
    </source>
</evidence>
<feature type="compositionally biased region" description="Polar residues" evidence="1">
    <location>
        <begin position="207"/>
        <end position="228"/>
    </location>
</feature>
<accession>A0A5Q7YBL5</accession>
<reference evidence="3 5" key="3">
    <citation type="journal article" date="2018" name="Nat. Commun.">
        <title>Genomic insights into multidrug-resistance, mating and virulence in Candida auris and related emerging species.</title>
        <authorList>
            <person name="Munoz J.F."/>
            <person name="Gade L."/>
            <person name="Chow N.A."/>
            <person name="Loparev V.N."/>
            <person name="Juieng P."/>
            <person name="Berkow E.L."/>
            <person name="Farrer R.A."/>
            <person name="Litvintseva A.P."/>
            <person name="Cuomo C.A."/>
        </authorList>
    </citation>
    <scope>GENOME REANNOTATION</scope>
    <source>
        <strain evidence="3 5">B8441</strain>
    </source>
</reference>
<reference evidence="4" key="2">
    <citation type="submission" date="2017-11" db="EMBL/GenBank/DDBJ databases">
        <title>Candida auris genome assembly and annotation.</title>
        <authorList>
            <person name="Munoz J.F."/>
            <person name="Gade L.G."/>
            <person name="Chow N.A."/>
            <person name="Litvintseva A.P."/>
            <person name="Loparev V.N."/>
            <person name="Cuomo C.A."/>
        </authorList>
    </citation>
    <scope>NUCLEOTIDE SEQUENCE</scope>
    <source>
        <strain evidence="4">B8441</strain>
    </source>
</reference>
<dbReference type="VEuPathDB" id="FungiDB:CJI96_0000799"/>
<keyword evidence="2" id="KW-1133">Transmembrane helix</keyword>
<dbReference type="VEuPathDB" id="FungiDB:CJI97_003039"/>
<feature type="transmembrane region" description="Helical" evidence="2">
    <location>
        <begin position="12"/>
        <end position="35"/>
    </location>
</feature>
<evidence type="ECO:0000313" key="3">
    <source>
        <dbReference type="EMBL" id="KAK8442493.1"/>
    </source>
</evidence>
<organism evidence="4">
    <name type="scientific">Candidozyma auris</name>
    <name type="common">Yeast</name>
    <name type="synonym">Candida auris</name>
    <dbReference type="NCBI Taxonomy" id="498019"/>
    <lineage>
        <taxon>Eukaryota</taxon>
        <taxon>Fungi</taxon>
        <taxon>Dikarya</taxon>
        <taxon>Ascomycota</taxon>
        <taxon>Saccharomycotina</taxon>
        <taxon>Pichiomycetes</taxon>
        <taxon>Metschnikowiaceae</taxon>
        <taxon>Candidozyma</taxon>
    </lineage>
</organism>
<evidence type="ECO:0000256" key="2">
    <source>
        <dbReference type="SAM" id="Phobius"/>
    </source>
</evidence>
<sequence length="228" mass="24023">MAFTYSLKNSIALGLRAALLAWTFSLFICSCVALGKLDFWENRTGVSLVTSLLGFIYYIPTVLPVVARHLSPATALAGEVWMLIWWIIAVGVLGDRFGSDLTCSYAYGRFKTGCQAGKAGLAFAVLGFVFSLATVAIIGFFSVYKAYRDGGKSRVLERGSLSAGAIFLSDSSSSQPSGGAAGTEDTEAAAGASSGQEEAVDHKDVESQPTEHSPVTSPAQPTEDPTTK</sequence>
<feature type="compositionally biased region" description="Low complexity" evidence="1">
    <location>
        <begin position="188"/>
        <end position="197"/>
    </location>
</feature>
<dbReference type="OrthoDB" id="4085387at2759"/>
<reference evidence="4 5" key="1">
    <citation type="journal article" date="2017" name="Clin. Infect. Dis.">
        <title>Simultaneous emergence of multidrug-resistant Candida auris on 3 continents confirmed by whole-genome sequencing and epidemiological analyses.</title>
        <authorList>
            <person name="Lockhart S.R."/>
            <person name="Etienne K.A."/>
            <person name="Vallabhaneni S."/>
            <person name="Farooqi J."/>
            <person name="Chowdhary A."/>
            <person name="Govender N.P."/>
            <person name="Colombo A.L."/>
            <person name="Calvo B."/>
            <person name="Cuomo C.A."/>
            <person name="Desjardins C.A."/>
            <person name="Berkow E.L."/>
            <person name="Castanheira M."/>
            <person name="Magobo R.E."/>
            <person name="Jabeen K."/>
            <person name="Asghar R.J."/>
            <person name="Meis J.F."/>
            <person name="Jackson B."/>
            <person name="Chiller T."/>
            <person name="Litvintseva A.P."/>
        </authorList>
    </citation>
    <scope>NUCLEOTIDE SEQUENCE [LARGE SCALE GENOMIC DNA]</scope>
    <source>
        <strain evidence="4 5">B8441</strain>
    </source>
</reference>
<dbReference type="VEuPathDB" id="FungiDB:B9J08_002968"/>
<comment type="caution">
    <text evidence="4">The sequence shown here is derived from an EMBL/GenBank/DDBJ whole genome shotgun (WGS) entry which is preliminary data.</text>
</comment>
<feature type="region of interest" description="Disordered" evidence="1">
    <location>
        <begin position="170"/>
        <end position="228"/>
    </location>
</feature>
<dbReference type="EMBL" id="PEKT02000007">
    <property type="protein sequence ID" value="PIS51387.1"/>
    <property type="molecule type" value="Genomic_DNA"/>
</dbReference>
<feature type="transmembrane region" description="Helical" evidence="2">
    <location>
        <begin position="47"/>
        <end position="66"/>
    </location>
</feature>
<feature type="transmembrane region" description="Helical" evidence="2">
    <location>
        <begin position="121"/>
        <end position="144"/>
    </location>
</feature>
<proteinExistence type="predicted"/>
<accession>A0A2H0ZRT9</accession>
<keyword evidence="2" id="KW-0472">Membrane</keyword>
<reference evidence="3" key="4">
    <citation type="submission" date="2024-03" db="EMBL/GenBank/DDBJ databases">
        <title>Improved genome assembly of Candida auris strain B8441 and annotation of B11205.</title>
        <authorList>
            <person name="Cauldron N.C."/>
            <person name="Shea T."/>
            <person name="Cuomo C.A."/>
        </authorList>
    </citation>
    <scope>NUCLEOTIDE SEQUENCE</scope>
    <source>
        <strain evidence="3">B8441</strain>
    </source>
</reference>
<dbReference type="VEuPathDB" id="FungiDB:QG37_05088"/>
<dbReference type="VEuPathDB" id="FungiDB:CJJ09_001136"/>
<dbReference type="VEuPathDB" id="FungiDB:CJJ07_005084"/>
<gene>
    <name evidence="4" type="ORF">B9J08_002968</name>
    <name evidence="3" type="ORF">B9J08_00826</name>
</gene>
<protein>
    <recommendedName>
        <fullName evidence="6">MARVEL domain-containing protein</fullName>
    </recommendedName>
</protein>
<evidence type="ECO:0000313" key="4">
    <source>
        <dbReference type="EMBL" id="PIS51387.1"/>
    </source>
</evidence>
<keyword evidence="5" id="KW-1185">Reference proteome</keyword>
<dbReference type="AlphaFoldDB" id="A0A2H0ZRT9"/>
<feature type="transmembrane region" description="Helical" evidence="2">
    <location>
        <begin position="73"/>
        <end position="94"/>
    </location>
</feature>
<dbReference type="Proteomes" id="UP000230249">
    <property type="component" value="Unassembled WGS sequence"/>
</dbReference>
<keyword evidence="2" id="KW-0812">Transmembrane</keyword>
<dbReference type="EMBL" id="PEKT03000001">
    <property type="protein sequence ID" value="KAK8442493.1"/>
    <property type="molecule type" value="Genomic_DNA"/>
</dbReference>
<evidence type="ECO:0000256" key="1">
    <source>
        <dbReference type="SAM" id="MobiDB-lite"/>
    </source>
</evidence>
<dbReference type="STRING" id="498019.A0A2H0ZRT9"/>
<name>A0A2H0ZRT9_CANAR</name>
<evidence type="ECO:0000313" key="5">
    <source>
        <dbReference type="Proteomes" id="UP000230249"/>
    </source>
</evidence>